<keyword evidence="10" id="KW-1185">Reference proteome</keyword>
<dbReference type="Gene3D" id="3.40.50.150">
    <property type="entry name" value="Vaccinia Virus protein VP39"/>
    <property type="match status" value="1"/>
</dbReference>
<reference evidence="9 10" key="1">
    <citation type="submission" date="2023-07" db="EMBL/GenBank/DDBJ databases">
        <title>Strategy for survival of the halotoleranting strain Dietzia MX2 from the Yakshinskoe mineral salts deposit.</title>
        <authorList>
            <person name="Kharitonova M.A."/>
            <person name="Kupriyanova-Ashina F.G."/>
            <person name="Shakirov T.R."/>
            <person name="Vafina M.S."/>
            <person name="Ilinskaya O.N."/>
        </authorList>
    </citation>
    <scope>NUCLEOTIDE SEQUENCE [LARGE SCALE GENOMIC DNA]</scope>
    <source>
        <strain evidence="9 10">MX2</strain>
    </source>
</reference>
<organism evidence="9 10">
    <name type="scientific">Dietzia maris</name>
    <dbReference type="NCBI Taxonomy" id="37915"/>
    <lineage>
        <taxon>Bacteria</taxon>
        <taxon>Bacillati</taxon>
        <taxon>Actinomycetota</taxon>
        <taxon>Actinomycetes</taxon>
        <taxon>Mycobacteriales</taxon>
        <taxon>Dietziaceae</taxon>
        <taxon>Dietzia</taxon>
    </lineage>
</organism>
<dbReference type="Pfam" id="PF07669">
    <property type="entry name" value="Eco57I"/>
    <property type="match status" value="1"/>
</dbReference>
<dbReference type="Proteomes" id="UP001172702">
    <property type="component" value="Unassembled WGS sequence"/>
</dbReference>
<dbReference type="Gene3D" id="3.90.1570.30">
    <property type="match status" value="1"/>
</dbReference>
<evidence type="ECO:0000256" key="1">
    <source>
        <dbReference type="ARBA" id="ARBA00011900"/>
    </source>
</evidence>
<dbReference type="InterPro" id="IPR050953">
    <property type="entry name" value="N4_N6_ade-DNA_methylase"/>
</dbReference>
<feature type="domain" description="Type II methyltransferase M.TaqI-like" evidence="8">
    <location>
        <begin position="469"/>
        <end position="652"/>
    </location>
</feature>
<comment type="catalytic activity">
    <reaction evidence="7">
        <text>a 2'-deoxyadenosine in DNA + S-adenosyl-L-methionine = an N(6)-methyl-2'-deoxyadenosine in DNA + S-adenosyl-L-homocysteine + H(+)</text>
        <dbReference type="Rhea" id="RHEA:15197"/>
        <dbReference type="Rhea" id="RHEA-COMP:12418"/>
        <dbReference type="Rhea" id="RHEA-COMP:12419"/>
        <dbReference type="ChEBI" id="CHEBI:15378"/>
        <dbReference type="ChEBI" id="CHEBI:57856"/>
        <dbReference type="ChEBI" id="CHEBI:59789"/>
        <dbReference type="ChEBI" id="CHEBI:90615"/>
        <dbReference type="ChEBI" id="CHEBI:90616"/>
        <dbReference type="EC" id="2.1.1.72"/>
    </reaction>
</comment>
<evidence type="ECO:0000313" key="10">
    <source>
        <dbReference type="Proteomes" id="UP001172702"/>
    </source>
</evidence>
<protein>
    <recommendedName>
        <fullName evidence="1">site-specific DNA-methyltransferase (adenine-specific)</fullName>
        <ecNumber evidence="1">2.1.1.72</ecNumber>
    </recommendedName>
</protein>
<evidence type="ECO:0000256" key="6">
    <source>
        <dbReference type="ARBA" id="ARBA00023125"/>
    </source>
</evidence>
<dbReference type="EC" id="2.1.1.72" evidence="1"/>
<evidence type="ECO:0000256" key="7">
    <source>
        <dbReference type="ARBA" id="ARBA00047942"/>
    </source>
</evidence>
<name>A0ABT8GYB4_9ACTN</name>
<evidence type="ECO:0000313" key="9">
    <source>
        <dbReference type="EMBL" id="MDN4505007.1"/>
    </source>
</evidence>
<dbReference type="GO" id="GO:0008168">
    <property type="term" value="F:methyltransferase activity"/>
    <property type="evidence" value="ECO:0007669"/>
    <property type="project" value="UniProtKB-KW"/>
</dbReference>
<keyword evidence="3" id="KW-0808">Transferase</keyword>
<keyword evidence="6" id="KW-0238">DNA-binding</keyword>
<evidence type="ECO:0000259" key="8">
    <source>
        <dbReference type="Pfam" id="PF07669"/>
    </source>
</evidence>
<keyword evidence="5" id="KW-0680">Restriction system</keyword>
<keyword evidence="4" id="KW-0949">S-adenosyl-L-methionine</keyword>
<evidence type="ECO:0000256" key="3">
    <source>
        <dbReference type="ARBA" id="ARBA00022679"/>
    </source>
</evidence>
<sequence length="1000" mass="113526">MPDAISSAYEAATVDIPLRVLDLIDRFAALRKTGDEKGLNETTIRETFLNPLLEELGWDPRNRRGVATTDRDVLLEDKLYVDGQSTAPDYAMVTGGKRRFFVEAKRPSVNIEQSKASAFQIRRYCWSAGLPLGLLTDFEEIAVYDCRQMPNITDSPSVSRTLYFRFDELPERWTELHSLFSKEAVSSGALDRFAADTKAPAGSRPIDDAFLDEIRRWRTSLASDIARNNVDLDIIELNEVVQQLIDRLIFLRIAEARGLEPVRGLLRAIEGSGDHYNRLLGLFRRADDRYNSGLFHMSERDELRGDPDLRSSVLVVSNEPLETIIERMYYPHPYEFAALPADILGRIYEQFLGEQIFMDDDRNVVVDLKIEVRKAGGVYYTPEPIVNYIVEQSIGPLLEGKRPQEVAKLRIVDPACGSGSFLIAAYQYLIDWHRDYYSGRVNLAKEHLEATPDGSLRLKTATRRKILTNNIYGVDIDAQAVEVTKLSLLLKVIEGQSQMELDVGRILPDLDSYIACGNSLIEPDFSPPVGANIQDQQGYNPFSWSAKWPRIMENGGFDAVIGNPPYLNIDNVWGKGDSRSAYVKRKYSEVYSDKTDLLFYFLIRSAQISRGEVSLIVSRSFLEGDKARRLRGWLGENVRFREILDFRHALVFPKVGINTVILHYTSSRAVKETRVRRLIGRTLPVGYEAETLRQQALTKNVQVNYKDFTSAPWSFGNESIQTLIKKIDKAGVRIGDILHIGQGMQTGANKAFTLDIDEETYQELNDAGLAYKRVPNSVIREYVFEGKTPIVAFPNRPQQFDDLPDVVKEHLRQHRKTLENRAAFKRGNCEWWQYTWPLHISHLQKPRIFSPYMAGTNRFALDEACDYLGLTDTTVLYDVGQPEDLRYLMAVLNSRILTFRFRFIGKLVGGGQYEYFENTVSELPVPRVGRGEPRHDEIVGLVSQRIEAMSELKTAHIKADRDLIEGVLRAVDQELEAKIADLYGLDASDLEAIGQELGEG</sequence>
<dbReference type="PROSITE" id="PS00092">
    <property type="entry name" value="N6_MTASE"/>
    <property type="match status" value="1"/>
</dbReference>
<keyword evidence="2 9" id="KW-0489">Methyltransferase</keyword>
<dbReference type="GO" id="GO:0032259">
    <property type="term" value="P:methylation"/>
    <property type="evidence" value="ECO:0007669"/>
    <property type="project" value="UniProtKB-KW"/>
</dbReference>
<dbReference type="InterPro" id="IPR029063">
    <property type="entry name" value="SAM-dependent_MTases_sf"/>
</dbReference>
<dbReference type="InterPro" id="IPR002052">
    <property type="entry name" value="DNA_methylase_N6_adenine_CS"/>
</dbReference>
<comment type="caution">
    <text evidence="9">The sequence shown here is derived from an EMBL/GenBank/DDBJ whole genome shotgun (WGS) entry which is preliminary data.</text>
</comment>
<dbReference type="EMBL" id="JAUHTB010000002">
    <property type="protein sequence ID" value="MDN4505007.1"/>
    <property type="molecule type" value="Genomic_DNA"/>
</dbReference>
<accession>A0ABT8GYB4</accession>
<dbReference type="SUPFAM" id="SSF53335">
    <property type="entry name" value="S-adenosyl-L-methionine-dependent methyltransferases"/>
    <property type="match status" value="1"/>
</dbReference>
<evidence type="ECO:0000256" key="4">
    <source>
        <dbReference type="ARBA" id="ARBA00022691"/>
    </source>
</evidence>
<dbReference type="RefSeq" id="WP_301162220.1">
    <property type="nucleotide sequence ID" value="NZ_JAUHTB010000002.1"/>
</dbReference>
<dbReference type="PANTHER" id="PTHR33841">
    <property type="entry name" value="DNA METHYLTRANSFERASE YEEA-RELATED"/>
    <property type="match status" value="1"/>
</dbReference>
<dbReference type="PRINTS" id="PR00507">
    <property type="entry name" value="N12N6MTFRASE"/>
</dbReference>
<dbReference type="PANTHER" id="PTHR33841:SF6">
    <property type="entry name" value="TYPE II METHYLTRANSFERASE M.HINDII"/>
    <property type="match status" value="1"/>
</dbReference>
<dbReference type="InterPro" id="IPR011639">
    <property type="entry name" value="MethylTrfase_TaqI-like_dom"/>
</dbReference>
<gene>
    <name evidence="9" type="ORF">QYF62_02885</name>
</gene>
<evidence type="ECO:0000256" key="2">
    <source>
        <dbReference type="ARBA" id="ARBA00022603"/>
    </source>
</evidence>
<proteinExistence type="predicted"/>
<evidence type="ECO:0000256" key="5">
    <source>
        <dbReference type="ARBA" id="ARBA00022747"/>
    </source>
</evidence>